<dbReference type="InterPro" id="IPR002913">
    <property type="entry name" value="START_lipid-bd_dom"/>
</dbReference>
<protein>
    <submittedName>
        <fullName evidence="7">StAR-related lipid transfer protein 5</fullName>
    </submittedName>
</protein>
<dbReference type="InterPro" id="IPR043556">
    <property type="entry name" value="StARD5/6"/>
</dbReference>
<evidence type="ECO:0000256" key="1">
    <source>
        <dbReference type="ARBA" id="ARBA00022448"/>
    </source>
</evidence>
<gene>
    <name evidence="7" type="primary">STARD5</name>
</gene>
<dbReference type="GO" id="GO:0120020">
    <property type="term" value="F:cholesterol transfer activity"/>
    <property type="evidence" value="ECO:0007669"/>
    <property type="project" value="TreeGrafter"/>
</dbReference>
<accession>A0AA97LLZ4</accession>
<dbReference type="GO" id="GO:0070508">
    <property type="term" value="P:cholesterol import"/>
    <property type="evidence" value="ECO:0007669"/>
    <property type="project" value="TreeGrafter"/>
</dbReference>
<dbReference type="GeneID" id="129345818"/>
<keyword evidence="1" id="KW-0813">Transport</keyword>
<keyword evidence="6" id="KW-1185">Reference proteome</keyword>
<dbReference type="Gene3D" id="3.30.530.20">
    <property type="match status" value="1"/>
</dbReference>
<dbReference type="RefSeq" id="XP_054859037.1">
    <property type="nucleotide sequence ID" value="XM_055003062.1"/>
</dbReference>
<dbReference type="PROSITE" id="PS50848">
    <property type="entry name" value="START"/>
    <property type="match status" value="1"/>
</dbReference>
<sequence length="211" mass="23585">MECYREVAARAAEKMQGYREDLSGWRSCKRTNEISIFWKPSAEFHGNIYKADGILPAKPEAVFKCIKPEAGGLREKWDKNLKELLIVEIIDENICITRTITPSAFMKIISPRDFLDVVLIKQYEDGTIASVATNVEHPQCPPEPGYVRGVNYPCGCFCIPVPGEPGKTQLLSFFQSNLSGNLPHSIVDSFFASSIADFYSNLTRAVKMLVA</sequence>
<keyword evidence="3" id="KW-0446">Lipid-binding</keyword>
<evidence type="ECO:0000256" key="2">
    <source>
        <dbReference type="ARBA" id="ARBA00023055"/>
    </source>
</evidence>
<keyword evidence="2" id="KW-0445">Lipid transport</keyword>
<dbReference type="SUPFAM" id="SSF55961">
    <property type="entry name" value="Bet v1-like"/>
    <property type="match status" value="1"/>
</dbReference>
<feature type="domain" description="START" evidence="5">
    <location>
        <begin position="23"/>
        <end position="211"/>
    </location>
</feature>
<evidence type="ECO:0000313" key="6">
    <source>
        <dbReference type="Proteomes" id="UP001190640"/>
    </source>
</evidence>
<evidence type="ECO:0000256" key="3">
    <source>
        <dbReference type="ARBA" id="ARBA00023121"/>
    </source>
</evidence>
<proteinExistence type="predicted"/>
<dbReference type="SMART" id="SM00234">
    <property type="entry name" value="START"/>
    <property type="match status" value="1"/>
</dbReference>
<comment type="function">
    <text evidence="4">May be involved in the intracellular transport of sterols or other lipids. May bind cholesterol or other sterols.</text>
</comment>
<dbReference type="PANTHER" id="PTHR46374:SF3">
    <property type="entry name" value="STAR-RELATED LIPID TRANSFER PROTEIN 5"/>
    <property type="match status" value="1"/>
</dbReference>
<dbReference type="Proteomes" id="UP001190640">
    <property type="component" value="Chromosome 18"/>
</dbReference>
<name>A0AA97LLZ4_EUBMA</name>
<evidence type="ECO:0000313" key="7">
    <source>
        <dbReference type="RefSeq" id="XP_054859037.1"/>
    </source>
</evidence>
<dbReference type="CTD" id="80765"/>
<dbReference type="KEGG" id="emc:129345818"/>
<evidence type="ECO:0000256" key="4">
    <source>
        <dbReference type="ARBA" id="ARBA00024750"/>
    </source>
</evidence>
<dbReference type="PANTHER" id="PTHR46374">
    <property type="entry name" value="PROTEIN CBG07384"/>
    <property type="match status" value="1"/>
</dbReference>
<dbReference type="AlphaFoldDB" id="A0AA97LLZ4"/>
<reference evidence="7" key="1">
    <citation type="submission" date="2025-08" db="UniProtKB">
        <authorList>
            <consortium name="RefSeq"/>
        </authorList>
    </citation>
    <scope>IDENTIFICATION</scope>
    <source>
        <tissue evidence="7">Blood</tissue>
    </source>
</reference>
<dbReference type="InterPro" id="IPR023393">
    <property type="entry name" value="START-like_dom_sf"/>
</dbReference>
<dbReference type="Pfam" id="PF01852">
    <property type="entry name" value="START"/>
    <property type="match status" value="1"/>
</dbReference>
<dbReference type="GO" id="GO:0015485">
    <property type="term" value="F:cholesterol binding"/>
    <property type="evidence" value="ECO:0007669"/>
    <property type="project" value="TreeGrafter"/>
</dbReference>
<evidence type="ECO:0000259" key="5">
    <source>
        <dbReference type="PROSITE" id="PS50848"/>
    </source>
</evidence>
<organism evidence="6 7">
    <name type="scientific">Eublepharis macularius</name>
    <name type="common">Leopard gecko</name>
    <name type="synonym">Cyrtodactylus macularius</name>
    <dbReference type="NCBI Taxonomy" id="481883"/>
    <lineage>
        <taxon>Eukaryota</taxon>
        <taxon>Metazoa</taxon>
        <taxon>Chordata</taxon>
        <taxon>Craniata</taxon>
        <taxon>Vertebrata</taxon>
        <taxon>Euteleostomi</taxon>
        <taxon>Lepidosauria</taxon>
        <taxon>Squamata</taxon>
        <taxon>Bifurcata</taxon>
        <taxon>Gekkota</taxon>
        <taxon>Eublepharidae</taxon>
        <taxon>Eublepharinae</taxon>
        <taxon>Eublepharis</taxon>
    </lineage>
</organism>